<organism evidence="1 2">
    <name type="scientific">Fimbriiglobus ruber</name>
    <dbReference type="NCBI Taxonomy" id="1908690"/>
    <lineage>
        <taxon>Bacteria</taxon>
        <taxon>Pseudomonadati</taxon>
        <taxon>Planctomycetota</taxon>
        <taxon>Planctomycetia</taxon>
        <taxon>Gemmatales</taxon>
        <taxon>Gemmataceae</taxon>
        <taxon>Fimbriiglobus</taxon>
    </lineage>
</organism>
<evidence type="ECO:0000313" key="1">
    <source>
        <dbReference type="EMBL" id="OWK42392.1"/>
    </source>
</evidence>
<reference evidence="2" key="1">
    <citation type="submission" date="2017-06" db="EMBL/GenBank/DDBJ databases">
        <title>Genome analysis of Fimbriiglobus ruber SP5, the first member of the order Planctomycetales with confirmed chitinolytic capability.</title>
        <authorList>
            <person name="Ravin N.V."/>
            <person name="Rakitin A.L."/>
            <person name="Ivanova A.A."/>
            <person name="Beletsky A.V."/>
            <person name="Kulichevskaya I.S."/>
            <person name="Mardanov A.V."/>
            <person name="Dedysh S.N."/>
        </authorList>
    </citation>
    <scope>NUCLEOTIDE SEQUENCE [LARGE SCALE GENOMIC DNA]</scope>
    <source>
        <strain evidence="2">SP5</strain>
    </source>
</reference>
<gene>
    <name evidence="1" type="ORF">FRUB_04470</name>
</gene>
<dbReference type="Proteomes" id="UP000214646">
    <property type="component" value="Unassembled WGS sequence"/>
</dbReference>
<dbReference type="EMBL" id="NIDE01000005">
    <property type="protein sequence ID" value="OWK42392.1"/>
    <property type="molecule type" value="Genomic_DNA"/>
</dbReference>
<keyword evidence="2" id="KW-1185">Reference proteome</keyword>
<protein>
    <submittedName>
        <fullName evidence="1">Uncharacterized protein</fullName>
    </submittedName>
</protein>
<dbReference type="AlphaFoldDB" id="A0A225DLY8"/>
<sequence>MIVKEIRKALAEGKAGAACDVESWQSVLRRADENLSVRKGEA</sequence>
<accession>A0A225DLY8</accession>
<name>A0A225DLY8_9BACT</name>
<evidence type="ECO:0000313" key="2">
    <source>
        <dbReference type="Proteomes" id="UP000214646"/>
    </source>
</evidence>
<proteinExistence type="predicted"/>
<comment type="caution">
    <text evidence="1">The sequence shown here is derived from an EMBL/GenBank/DDBJ whole genome shotgun (WGS) entry which is preliminary data.</text>
</comment>